<feature type="transmembrane region" description="Helical" evidence="8">
    <location>
        <begin position="542"/>
        <end position="564"/>
    </location>
</feature>
<feature type="transmembrane region" description="Helical" evidence="8">
    <location>
        <begin position="212"/>
        <end position="240"/>
    </location>
</feature>
<reference evidence="11" key="1">
    <citation type="submission" date="2016-10" db="EMBL/GenBank/DDBJ databases">
        <authorList>
            <person name="Varghese N."/>
            <person name="Submissions S."/>
        </authorList>
    </citation>
    <scope>NUCLEOTIDE SEQUENCE [LARGE SCALE GENOMIC DNA]</scope>
    <source>
        <strain evidence="11">AAP</strain>
    </source>
</reference>
<evidence type="ECO:0000313" key="11">
    <source>
        <dbReference type="Proteomes" id="UP000199107"/>
    </source>
</evidence>
<dbReference type="STRING" id="48727.SAMN05192555_102400"/>
<evidence type="ECO:0000256" key="3">
    <source>
        <dbReference type="ARBA" id="ARBA00022475"/>
    </source>
</evidence>
<organism evidence="10 11">
    <name type="scientific">Franzmannia pantelleriensis</name>
    <dbReference type="NCBI Taxonomy" id="48727"/>
    <lineage>
        <taxon>Bacteria</taxon>
        <taxon>Pseudomonadati</taxon>
        <taxon>Pseudomonadota</taxon>
        <taxon>Gammaproteobacteria</taxon>
        <taxon>Oceanospirillales</taxon>
        <taxon>Halomonadaceae</taxon>
        <taxon>Franzmannia</taxon>
    </lineage>
</organism>
<sequence length="580" mass="63691">MSQRITPQHKVSEPPALLRWWLDYRRVMLLLLTLFIAITIVYPLYQVFWRSLMVDGEWSLANYSAVFLRPSNYMALWNTLWVSVLATGLAVLIGTLAAFVVQRTDVPHKALLSVLLVLPFAIPPLFSAIGWVQLAGPVGLFTQWWRELFGAPPPWNIYSPGGIIFVLAVTNYPFVFITVAGALARMDSSLEEAARTSGVGPLRIMKDITLPLVRPAILGGALLAFVSSIDNFGIPAVLGMRAQFYVLTTRIYEALTIPNMPLATAMSVLLVLVAIVCLVAFRRLEGSRGQYAVISGKSVTPNVIRLGKARPWVLAALYLTLVVIVLMPVFALVLTSLLRFWGADLSADNFTLRHYIAVLNQSGARRGIINSLILAPAAATIIVIVSAMIAYLNVKARQRGAGLLDGIATVPFALPGSVIGVSMILAWSNPAFGPTLYGTLWILLAGYIMRYMAFGLQSTRSTLQQIHDSLEEAAWTSGASRLRTIRDITLPLLRPGMLAGWVLIFISAFNELTVSVLIWTTGAETIGVWIFLMQDSGFTGRAAALAVLTLPVILLLYLFTQWLTKLEARRRERRAGKPDA</sequence>
<dbReference type="EMBL" id="FNGH01000002">
    <property type="protein sequence ID" value="SDL09767.1"/>
    <property type="molecule type" value="Genomic_DNA"/>
</dbReference>
<keyword evidence="4" id="KW-0997">Cell inner membrane</keyword>
<keyword evidence="2 8" id="KW-0813">Transport</keyword>
<feature type="transmembrane region" description="Helical" evidence="8">
    <location>
        <begin position="260"/>
        <end position="281"/>
    </location>
</feature>
<evidence type="ECO:0000259" key="9">
    <source>
        <dbReference type="PROSITE" id="PS50928"/>
    </source>
</evidence>
<evidence type="ECO:0000256" key="5">
    <source>
        <dbReference type="ARBA" id="ARBA00022692"/>
    </source>
</evidence>
<feature type="domain" description="ABC transmembrane type-1" evidence="9">
    <location>
        <begin position="76"/>
        <end position="281"/>
    </location>
</feature>
<keyword evidence="7 8" id="KW-0472">Membrane</keyword>
<accession>A0A1G9HA49</accession>
<dbReference type="Gene3D" id="1.10.3720.10">
    <property type="entry name" value="MetI-like"/>
    <property type="match status" value="2"/>
</dbReference>
<feature type="transmembrane region" description="Helical" evidence="8">
    <location>
        <begin position="113"/>
        <end position="135"/>
    </location>
</feature>
<feature type="domain" description="ABC transmembrane type-1" evidence="9">
    <location>
        <begin position="368"/>
        <end position="560"/>
    </location>
</feature>
<evidence type="ECO:0000256" key="1">
    <source>
        <dbReference type="ARBA" id="ARBA00004429"/>
    </source>
</evidence>
<comment type="similarity">
    <text evidence="8">Belongs to the binding-protein-dependent transport system permease family.</text>
</comment>
<dbReference type="Pfam" id="PF00528">
    <property type="entry name" value="BPD_transp_1"/>
    <property type="match status" value="2"/>
</dbReference>
<feature type="transmembrane region" description="Helical" evidence="8">
    <location>
        <begin position="312"/>
        <end position="338"/>
    </location>
</feature>
<protein>
    <submittedName>
        <fullName evidence="10">Iron(III) transport system permease protein</fullName>
    </submittedName>
</protein>
<dbReference type="OrthoDB" id="9790211at2"/>
<dbReference type="CDD" id="cd06261">
    <property type="entry name" value="TM_PBP2"/>
    <property type="match status" value="2"/>
</dbReference>
<dbReference type="PANTHER" id="PTHR43357">
    <property type="entry name" value="INNER MEMBRANE ABC TRANSPORTER PERMEASE PROTEIN YDCV"/>
    <property type="match status" value="1"/>
</dbReference>
<evidence type="ECO:0000313" key="10">
    <source>
        <dbReference type="EMBL" id="SDL09767.1"/>
    </source>
</evidence>
<dbReference type="InterPro" id="IPR000515">
    <property type="entry name" value="MetI-like"/>
</dbReference>
<evidence type="ECO:0000256" key="4">
    <source>
        <dbReference type="ARBA" id="ARBA00022519"/>
    </source>
</evidence>
<keyword evidence="11" id="KW-1185">Reference proteome</keyword>
<gene>
    <name evidence="10" type="ORF">SAMN05192555_102400</name>
</gene>
<comment type="subcellular location">
    <subcellularLocation>
        <location evidence="1">Cell inner membrane</location>
        <topology evidence="1">Multi-pass membrane protein</topology>
    </subcellularLocation>
    <subcellularLocation>
        <location evidence="8">Cell membrane</location>
        <topology evidence="8">Multi-pass membrane protein</topology>
    </subcellularLocation>
</comment>
<keyword evidence="6 8" id="KW-1133">Transmembrane helix</keyword>
<feature type="transmembrane region" description="Helical" evidence="8">
    <location>
        <begin position="368"/>
        <end position="394"/>
    </location>
</feature>
<dbReference type="Proteomes" id="UP000199107">
    <property type="component" value="Unassembled WGS sequence"/>
</dbReference>
<feature type="transmembrane region" description="Helical" evidence="8">
    <location>
        <begin position="498"/>
        <end position="522"/>
    </location>
</feature>
<feature type="transmembrane region" description="Helical" evidence="8">
    <location>
        <begin position="27"/>
        <end position="45"/>
    </location>
</feature>
<proteinExistence type="inferred from homology"/>
<dbReference type="PROSITE" id="PS50928">
    <property type="entry name" value="ABC_TM1"/>
    <property type="match status" value="2"/>
</dbReference>
<dbReference type="InterPro" id="IPR035906">
    <property type="entry name" value="MetI-like_sf"/>
</dbReference>
<feature type="transmembrane region" description="Helical" evidence="8">
    <location>
        <begin position="80"/>
        <end position="101"/>
    </location>
</feature>
<dbReference type="AlphaFoldDB" id="A0A1G9HA49"/>
<evidence type="ECO:0000256" key="6">
    <source>
        <dbReference type="ARBA" id="ARBA00022989"/>
    </source>
</evidence>
<name>A0A1G9HA49_9GAMM</name>
<evidence type="ECO:0000256" key="8">
    <source>
        <dbReference type="RuleBase" id="RU363032"/>
    </source>
</evidence>
<dbReference type="GO" id="GO:0055085">
    <property type="term" value="P:transmembrane transport"/>
    <property type="evidence" value="ECO:0007669"/>
    <property type="project" value="InterPro"/>
</dbReference>
<dbReference type="PANTHER" id="PTHR43357:SF4">
    <property type="entry name" value="INNER MEMBRANE ABC TRANSPORTER PERMEASE PROTEIN YDCV"/>
    <property type="match status" value="1"/>
</dbReference>
<feature type="transmembrane region" description="Helical" evidence="8">
    <location>
        <begin position="155"/>
        <end position="183"/>
    </location>
</feature>
<keyword evidence="3" id="KW-1003">Cell membrane</keyword>
<dbReference type="GO" id="GO:0005886">
    <property type="term" value="C:plasma membrane"/>
    <property type="evidence" value="ECO:0007669"/>
    <property type="project" value="UniProtKB-SubCell"/>
</dbReference>
<evidence type="ECO:0000256" key="7">
    <source>
        <dbReference type="ARBA" id="ARBA00023136"/>
    </source>
</evidence>
<dbReference type="RefSeq" id="WP_089657235.1">
    <property type="nucleotide sequence ID" value="NZ_FNGH01000002.1"/>
</dbReference>
<feature type="transmembrane region" description="Helical" evidence="8">
    <location>
        <begin position="406"/>
        <end position="428"/>
    </location>
</feature>
<dbReference type="SUPFAM" id="SSF161098">
    <property type="entry name" value="MetI-like"/>
    <property type="match status" value="2"/>
</dbReference>
<keyword evidence="5 8" id="KW-0812">Transmembrane</keyword>
<feature type="transmembrane region" description="Helical" evidence="8">
    <location>
        <begin position="434"/>
        <end position="453"/>
    </location>
</feature>
<evidence type="ECO:0000256" key="2">
    <source>
        <dbReference type="ARBA" id="ARBA00022448"/>
    </source>
</evidence>